<keyword evidence="3" id="KW-1185">Reference proteome</keyword>
<evidence type="ECO:0000313" key="2">
    <source>
        <dbReference type="EMBL" id="GIZ02916.1"/>
    </source>
</evidence>
<comment type="caution">
    <text evidence="2">The sequence shown here is derived from an EMBL/GenBank/DDBJ whole genome shotgun (WGS) entry which is preliminary data.</text>
</comment>
<reference evidence="2 3" key="1">
    <citation type="submission" date="2021-06" db="EMBL/GenBank/DDBJ databases">
        <title>Caerostris extrusa draft genome.</title>
        <authorList>
            <person name="Kono N."/>
            <person name="Arakawa K."/>
        </authorList>
    </citation>
    <scope>NUCLEOTIDE SEQUENCE [LARGE SCALE GENOMIC DNA]</scope>
</reference>
<evidence type="ECO:0000313" key="3">
    <source>
        <dbReference type="Proteomes" id="UP001054945"/>
    </source>
</evidence>
<keyword evidence="1" id="KW-1133">Transmembrane helix</keyword>
<sequence>MNFGLSFGELWPKTHLNIVSVQGKSNFKGLFLPLHFYAQFIVTTQSTEPSSRNEDTMYIIKRIQEESLYLSWLPVAVASVFRILFLPAIANRHALPFKLQGEK</sequence>
<proteinExistence type="predicted"/>
<dbReference type="Proteomes" id="UP001054945">
    <property type="component" value="Unassembled WGS sequence"/>
</dbReference>
<organism evidence="2 3">
    <name type="scientific">Caerostris extrusa</name>
    <name type="common">Bark spider</name>
    <name type="synonym">Caerostris bankana</name>
    <dbReference type="NCBI Taxonomy" id="172846"/>
    <lineage>
        <taxon>Eukaryota</taxon>
        <taxon>Metazoa</taxon>
        <taxon>Ecdysozoa</taxon>
        <taxon>Arthropoda</taxon>
        <taxon>Chelicerata</taxon>
        <taxon>Arachnida</taxon>
        <taxon>Araneae</taxon>
        <taxon>Araneomorphae</taxon>
        <taxon>Entelegynae</taxon>
        <taxon>Araneoidea</taxon>
        <taxon>Araneidae</taxon>
        <taxon>Caerostris</taxon>
    </lineage>
</organism>
<accession>A0AAV4YAB3</accession>
<dbReference type="AlphaFoldDB" id="A0AAV4YAB3"/>
<gene>
    <name evidence="2" type="ORF">CEXT_28931</name>
</gene>
<evidence type="ECO:0000256" key="1">
    <source>
        <dbReference type="SAM" id="Phobius"/>
    </source>
</evidence>
<keyword evidence="1" id="KW-0812">Transmembrane</keyword>
<dbReference type="EMBL" id="BPLR01018876">
    <property type="protein sequence ID" value="GIZ02916.1"/>
    <property type="molecule type" value="Genomic_DNA"/>
</dbReference>
<feature type="transmembrane region" description="Helical" evidence="1">
    <location>
        <begin position="67"/>
        <end position="90"/>
    </location>
</feature>
<protein>
    <submittedName>
        <fullName evidence="2">Uncharacterized protein</fullName>
    </submittedName>
</protein>
<name>A0AAV4YAB3_CAEEX</name>
<keyword evidence="1" id="KW-0472">Membrane</keyword>